<dbReference type="Gene3D" id="2.60.40.650">
    <property type="match status" value="1"/>
</dbReference>
<evidence type="ECO:0000313" key="2">
    <source>
        <dbReference type="EMBL" id="SMC20925.1"/>
    </source>
</evidence>
<gene>
    <name evidence="2" type="ORF">SAMN02745134_01149</name>
</gene>
<evidence type="ECO:0000256" key="1">
    <source>
        <dbReference type="SAM" id="SignalP"/>
    </source>
</evidence>
<name>A0A1W1XA98_9CLOT</name>
<accession>A0A1W1XA98</accession>
<reference evidence="2 3" key="1">
    <citation type="submission" date="2017-04" db="EMBL/GenBank/DDBJ databases">
        <authorList>
            <person name="Afonso C.L."/>
            <person name="Miller P.J."/>
            <person name="Scott M.A."/>
            <person name="Spackman E."/>
            <person name="Goraichik I."/>
            <person name="Dimitrov K.M."/>
            <person name="Suarez D.L."/>
            <person name="Swayne D.E."/>
        </authorList>
    </citation>
    <scope>NUCLEOTIDE SEQUENCE [LARGE SCALE GENOMIC DNA]</scope>
    <source>
        <strain evidence="2 3">DSM 12555</strain>
    </source>
</reference>
<protein>
    <recommendedName>
        <fullName evidence="4">GBS Bsp-like repeat-containing protein</fullName>
    </recommendedName>
</protein>
<dbReference type="Proteomes" id="UP000192468">
    <property type="component" value="Unassembled WGS sequence"/>
</dbReference>
<dbReference type="RefSeq" id="WP_084114587.1">
    <property type="nucleotide sequence ID" value="NZ_FWXH01000003.1"/>
</dbReference>
<dbReference type="STRING" id="1121291.SAMN02745134_01149"/>
<dbReference type="AlphaFoldDB" id="A0A1W1XA98"/>
<dbReference type="Pfam" id="PF17957">
    <property type="entry name" value="Big_7"/>
    <property type="match status" value="4"/>
</dbReference>
<evidence type="ECO:0008006" key="4">
    <source>
        <dbReference type="Google" id="ProtNLM"/>
    </source>
</evidence>
<keyword evidence="1" id="KW-0732">Signal</keyword>
<feature type="signal peptide" evidence="1">
    <location>
        <begin position="1"/>
        <end position="28"/>
    </location>
</feature>
<evidence type="ECO:0000313" key="3">
    <source>
        <dbReference type="Proteomes" id="UP000192468"/>
    </source>
</evidence>
<keyword evidence="3" id="KW-1185">Reference proteome</keyword>
<sequence>MVKINPIKTKAIAFFCSFLILISGFASTTIVMADTNGNSPSIVCIDTPISNYKLSDNKLNVSGWSLDKSGVKGVQVSVDSGAAQNATIGQLRTDVDKFYPGYTGGKNSGYSASLDVSSLSTGAHTVTVKSAGNDGTVTSQNVVIYKVPVGSKNMPQYVDIDTPSNGFNLATTGTLNVAGWSLNGYGVQKVQVYVDNGNETDATIGLSRADVDKVFPGYATGKSSGYTASVTLPTLSDGIHTIKVVSIGNDGSQAVGTVNIKKVSEQSMPGRVCIDTLQNNSKVSSNEVNVAGWSLNVTGVKGVQISVDNGTAQNATIGQSRADVDRFYQGYTGGKNSGYSANLDVSSLSTGAHTVKVTSTGNDGVVTSQNVVIYKVPSGSKNMPQHVDIDTPSNGFNLATTGTLDVTGWSLNGYGVQKVQVYVDNGNETDATIGLSRPDVDKVFPGYDTGKSSGYTASVTLPTLSDGIHTIKVVSIGNDGSQAVATVNIKKVSEANMPGIVCIDSPSYSQTKDKQIDVRGWALDINGVTRVQVSIDNGAMQDATIGQSRPDIPKVYQGYNNEANSGYSTKVDISKLSIGVHTITVVSTGKDGTTAKNTTQIYVLPQTASDLSSMVCIDTPGNDAFIKAQDNLVNVIGWSLNAFGVQKVQVYVDNIYNGDATTGITRTDVDKVYPGYVGGVNSGYNYTINISSFSYGAHQISVRSLGNDGKVTNQDIVIYKVYNDTNIASKLVSFLSFQDNLNMAEGQAVQLHNGDFHNNCVYFSSSVLRDIGINVPISMANTEHYVPFITSLGWTKDYDINNLYPGNICFTVSDGTGYPTHTFIFMGWVNPFDHTLAYVADNQDNKIHVRSMIDAPGIDATSFEFHN</sequence>
<dbReference type="EMBL" id="FWXH01000003">
    <property type="protein sequence ID" value="SMC20925.1"/>
    <property type="molecule type" value="Genomic_DNA"/>
</dbReference>
<feature type="chain" id="PRO_5039120624" description="GBS Bsp-like repeat-containing protein" evidence="1">
    <location>
        <begin position="29"/>
        <end position="867"/>
    </location>
</feature>
<organism evidence="2 3">
    <name type="scientific">Clostridium acidisoli DSM 12555</name>
    <dbReference type="NCBI Taxonomy" id="1121291"/>
    <lineage>
        <taxon>Bacteria</taxon>
        <taxon>Bacillati</taxon>
        <taxon>Bacillota</taxon>
        <taxon>Clostridia</taxon>
        <taxon>Eubacteriales</taxon>
        <taxon>Clostridiaceae</taxon>
        <taxon>Clostridium</taxon>
    </lineage>
</organism>
<dbReference type="OrthoDB" id="9763643at2"/>
<proteinExistence type="predicted"/>